<proteinExistence type="predicted"/>
<evidence type="ECO:0000313" key="1">
    <source>
        <dbReference type="EMBL" id="MFD1420976.1"/>
    </source>
</evidence>
<dbReference type="RefSeq" id="WP_137635375.1">
    <property type="nucleotide sequence ID" value="NZ_BJDL01000021.1"/>
</dbReference>
<dbReference type="EMBL" id="JBHTOJ010000017">
    <property type="protein sequence ID" value="MFD1420976.1"/>
    <property type="molecule type" value="Genomic_DNA"/>
</dbReference>
<sequence>MDFKDVRQMINELKMIANITPGEAIAVPVKNDKTCINLHGTNYDYLFDLNRKGHRKPKCTYQLRDANAKSKILFRIDLIGRPHPNPAGDYAYADKTLDCPHVHLADFPVYGIAVALPLDSPEVHMNLSPSDINNLVKCLKVTFERLNVANRTDFKYNLEDDIL</sequence>
<accession>A0ABW4C1B9</accession>
<dbReference type="Proteomes" id="UP001597188">
    <property type="component" value="Unassembled WGS sequence"/>
</dbReference>
<comment type="caution">
    <text evidence="1">The sequence shown here is derived from an EMBL/GenBank/DDBJ whole genome shotgun (WGS) entry which is preliminary data.</text>
</comment>
<dbReference type="Pfam" id="PF22398">
    <property type="entry name" value="DUF6978"/>
    <property type="match status" value="1"/>
</dbReference>
<evidence type="ECO:0000313" key="2">
    <source>
        <dbReference type="Proteomes" id="UP001597188"/>
    </source>
</evidence>
<protein>
    <submittedName>
        <fullName evidence="1">DUF6978 family protein</fullName>
    </submittedName>
</protein>
<reference evidence="2" key="1">
    <citation type="journal article" date="2019" name="Int. J. Syst. Evol. Microbiol.">
        <title>The Global Catalogue of Microorganisms (GCM) 10K type strain sequencing project: providing services to taxonomists for standard genome sequencing and annotation.</title>
        <authorList>
            <consortium name="The Broad Institute Genomics Platform"/>
            <consortium name="The Broad Institute Genome Sequencing Center for Infectious Disease"/>
            <person name="Wu L."/>
            <person name="Ma J."/>
        </authorList>
    </citation>
    <scope>NUCLEOTIDE SEQUENCE [LARGE SCALE GENOMIC DNA]</scope>
    <source>
        <strain evidence="2">CCM 8931</strain>
    </source>
</reference>
<gene>
    <name evidence="1" type="ORF">ACFQ5L_08415</name>
</gene>
<keyword evidence="2" id="KW-1185">Reference proteome</keyword>
<dbReference type="InterPro" id="IPR053916">
    <property type="entry name" value="DUF6978"/>
</dbReference>
<organism evidence="1 2">
    <name type="scientific">Lactiplantibacillus songbeiensis</name>
    <dbReference type="NCBI Taxonomy" id="2559920"/>
    <lineage>
        <taxon>Bacteria</taxon>
        <taxon>Bacillati</taxon>
        <taxon>Bacillota</taxon>
        <taxon>Bacilli</taxon>
        <taxon>Lactobacillales</taxon>
        <taxon>Lactobacillaceae</taxon>
        <taxon>Lactiplantibacillus</taxon>
    </lineage>
</organism>
<name>A0ABW4C1B9_9LACO</name>